<dbReference type="PRINTS" id="PR00722">
    <property type="entry name" value="CHYMOTRYPSIN"/>
</dbReference>
<evidence type="ECO:0000256" key="11">
    <source>
        <dbReference type="ARBA" id="ARBA00052079"/>
    </source>
</evidence>
<accession>A0A8T0FM04</accession>
<feature type="domain" description="Sushi" evidence="19">
    <location>
        <begin position="25"/>
        <end position="81"/>
    </location>
</feature>
<dbReference type="InterPro" id="IPR018114">
    <property type="entry name" value="TRYPSIN_HIS"/>
</dbReference>
<keyword evidence="10 13" id="KW-1015">Disulfide bond</keyword>
<evidence type="ECO:0000313" key="21">
    <source>
        <dbReference type="Proteomes" id="UP000807504"/>
    </source>
</evidence>
<evidence type="ECO:0000256" key="7">
    <source>
        <dbReference type="ARBA" id="ARBA00022820"/>
    </source>
</evidence>
<feature type="signal peptide" evidence="16">
    <location>
        <begin position="1"/>
        <end position="21"/>
    </location>
</feature>
<dbReference type="SMART" id="SM00020">
    <property type="entry name" value="Tryp_SPc"/>
    <property type="match status" value="1"/>
</dbReference>
<dbReference type="InterPro" id="IPR036179">
    <property type="entry name" value="Ig-like_dom_sf"/>
</dbReference>
<feature type="disulfide bond" evidence="13">
    <location>
        <begin position="52"/>
        <end position="79"/>
    </location>
</feature>
<evidence type="ECO:0000256" key="6">
    <source>
        <dbReference type="ARBA" id="ARBA00022801"/>
    </source>
</evidence>
<proteinExistence type="predicted"/>
<dbReference type="InterPro" id="IPR001314">
    <property type="entry name" value="Peptidase_S1A"/>
</dbReference>
<dbReference type="PROSITE" id="PS00134">
    <property type="entry name" value="TRYPSIN_HIS"/>
    <property type="match status" value="1"/>
</dbReference>
<keyword evidence="9" id="KW-0130">Cell adhesion</keyword>
<organism evidence="20 21">
    <name type="scientific">Argiope bruennichi</name>
    <name type="common">Wasp spider</name>
    <name type="synonym">Aranea bruennichi</name>
    <dbReference type="NCBI Taxonomy" id="94029"/>
    <lineage>
        <taxon>Eukaryota</taxon>
        <taxon>Metazoa</taxon>
        <taxon>Ecdysozoa</taxon>
        <taxon>Arthropoda</taxon>
        <taxon>Chelicerata</taxon>
        <taxon>Arachnida</taxon>
        <taxon>Araneae</taxon>
        <taxon>Araneomorphae</taxon>
        <taxon>Entelegynae</taxon>
        <taxon>Araneoidea</taxon>
        <taxon>Araneidae</taxon>
        <taxon>Argiope</taxon>
    </lineage>
</organism>
<reference evidence="20" key="1">
    <citation type="journal article" date="2020" name="bioRxiv">
        <title>Chromosome-level reference genome of the European wasp spider Argiope bruennichi: a resource for studies on range expansion and evolutionary adaptation.</title>
        <authorList>
            <person name="Sheffer M.M."/>
            <person name="Hoppe A."/>
            <person name="Krehenwinkel H."/>
            <person name="Uhl G."/>
            <person name="Kuss A.W."/>
            <person name="Jensen L."/>
            <person name="Jensen C."/>
            <person name="Gillespie R.G."/>
            <person name="Hoff K.J."/>
            <person name="Prost S."/>
        </authorList>
    </citation>
    <scope>NUCLEOTIDE SEQUENCE</scope>
</reference>
<name>A0A8T0FM04_ARGBR</name>
<evidence type="ECO:0000256" key="3">
    <source>
        <dbReference type="ARBA" id="ARBA00022670"/>
    </source>
</evidence>
<keyword evidence="3 14" id="KW-0645">Protease</keyword>
<dbReference type="SMART" id="SM00408">
    <property type="entry name" value="IGc2"/>
    <property type="match status" value="2"/>
</dbReference>
<dbReference type="GO" id="GO:0030246">
    <property type="term" value="F:carbohydrate binding"/>
    <property type="evidence" value="ECO:0007669"/>
    <property type="project" value="UniProtKB-KW"/>
</dbReference>
<feature type="domain" description="Ig-like" evidence="18">
    <location>
        <begin position="195"/>
        <end position="271"/>
    </location>
</feature>
<keyword evidence="7" id="KW-0353">Hemolymph clotting</keyword>
<evidence type="ECO:0000256" key="5">
    <source>
        <dbReference type="ARBA" id="ARBA00022734"/>
    </source>
</evidence>
<dbReference type="FunFam" id="2.40.10.10:FF:000120">
    <property type="entry name" value="Putative serine protease"/>
    <property type="match status" value="1"/>
</dbReference>
<dbReference type="SMART" id="SM00409">
    <property type="entry name" value="IG"/>
    <property type="match status" value="1"/>
</dbReference>
<dbReference type="InterPro" id="IPR013783">
    <property type="entry name" value="Ig-like_fold"/>
</dbReference>
<evidence type="ECO:0000256" key="15">
    <source>
        <dbReference type="SAM" id="MobiDB-lite"/>
    </source>
</evidence>
<dbReference type="SUPFAM" id="SSF48726">
    <property type="entry name" value="Immunoglobulin"/>
    <property type="match status" value="1"/>
</dbReference>
<keyword evidence="6 14" id="KW-0378">Hydrolase</keyword>
<dbReference type="Gene3D" id="2.40.10.10">
    <property type="entry name" value="Trypsin-like serine proteases"/>
    <property type="match status" value="2"/>
</dbReference>
<dbReference type="InterPro" id="IPR035976">
    <property type="entry name" value="Sushi/SCR/CCP_sf"/>
</dbReference>
<keyword evidence="2 13" id="KW-0768">Sushi</keyword>
<feature type="chain" id="PRO_5035797781" description="limulus clotting factor C" evidence="16">
    <location>
        <begin position="22"/>
        <end position="1126"/>
    </location>
</feature>
<dbReference type="InterPro" id="IPR003598">
    <property type="entry name" value="Ig_sub2"/>
</dbReference>
<feature type="compositionally biased region" description="Low complexity" evidence="15">
    <location>
        <begin position="767"/>
        <end position="778"/>
    </location>
</feature>
<feature type="compositionally biased region" description="Basic residues" evidence="15">
    <location>
        <begin position="834"/>
        <end position="848"/>
    </location>
</feature>
<dbReference type="CDD" id="cd00033">
    <property type="entry name" value="CCP"/>
    <property type="match status" value="1"/>
</dbReference>
<dbReference type="GO" id="GO:0042381">
    <property type="term" value="P:hemolymph coagulation"/>
    <property type="evidence" value="ECO:0007669"/>
    <property type="project" value="UniProtKB-KW"/>
</dbReference>
<evidence type="ECO:0000256" key="8">
    <source>
        <dbReference type="ARBA" id="ARBA00022825"/>
    </source>
</evidence>
<dbReference type="EC" id="3.4.21.84" evidence="12"/>
<dbReference type="InterPro" id="IPR007110">
    <property type="entry name" value="Ig-like_dom"/>
</dbReference>
<dbReference type="AlphaFoldDB" id="A0A8T0FM04"/>
<dbReference type="Pfam" id="PF00089">
    <property type="entry name" value="Trypsin"/>
    <property type="match status" value="1"/>
</dbReference>
<keyword evidence="4 16" id="KW-0732">Signal</keyword>
<evidence type="ECO:0000256" key="12">
    <source>
        <dbReference type="ARBA" id="ARBA00066707"/>
    </source>
</evidence>
<comment type="caution">
    <text evidence="20">The sequence shown here is derived from an EMBL/GenBank/DDBJ whole genome shotgun (WGS) entry which is preliminary data.</text>
</comment>
<dbReference type="PROSITE" id="PS50240">
    <property type="entry name" value="TRYPSIN_DOM"/>
    <property type="match status" value="1"/>
</dbReference>
<dbReference type="InterPro" id="IPR033116">
    <property type="entry name" value="TRYPSIN_SER"/>
</dbReference>
<dbReference type="SUPFAM" id="SSF50494">
    <property type="entry name" value="Trypsin-like serine proteases"/>
    <property type="match status" value="1"/>
</dbReference>
<dbReference type="InterPro" id="IPR003599">
    <property type="entry name" value="Ig_sub"/>
</dbReference>
<dbReference type="GO" id="GO:0007155">
    <property type="term" value="P:cell adhesion"/>
    <property type="evidence" value="ECO:0007669"/>
    <property type="project" value="UniProtKB-KW"/>
</dbReference>
<dbReference type="CDD" id="cd00190">
    <property type="entry name" value="Tryp_SPc"/>
    <property type="match status" value="1"/>
</dbReference>
<dbReference type="PANTHER" id="PTHR24252">
    <property type="entry name" value="ACROSIN-RELATED"/>
    <property type="match status" value="1"/>
</dbReference>
<dbReference type="Pfam" id="PF00084">
    <property type="entry name" value="Sushi"/>
    <property type="match status" value="1"/>
</dbReference>
<feature type="region of interest" description="Disordered" evidence="15">
    <location>
        <begin position="1025"/>
        <end position="1044"/>
    </location>
</feature>
<evidence type="ECO:0000256" key="10">
    <source>
        <dbReference type="ARBA" id="ARBA00023157"/>
    </source>
</evidence>
<evidence type="ECO:0000313" key="20">
    <source>
        <dbReference type="EMBL" id="KAF8791258.1"/>
    </source>
</evidence>
<protein>
    <recommendedName>
        <fullName evidence="12">limulus clotting factor C</fullName>
        <ecNumber evidence="12">3.4.21.84</ecNumber>
    </recommendedName>
</protein>
<dbReference type="Pfam" id="PF13927">
    <property type="entry name" value="Ig_3"/>
    <property type="match status" value="1"/>
</dbReference>
<feature type="compositionally biased region" description="Basic residues" evidence="15">
    <location>
        <begin position="737"/>
        <end position="746"/>
    </location>
</feature>
<comment type="catalytic activity">
    <reaction evidence="11">
        <text>Selective cleavage of 103-Arg-|-Ser-104 and 124-Ile-|-Ile-125 bonds in Limulus clotting factor B to form activated factor B. Cleavage of -Pro-Arg-|-Xaa- bonds in synthetic substrates.</text>
        <dbReference type="EC" id="3.4.21.84"/>
    </reaction>
</comment>
<dbReference type="PROSITE" id="PS50923">
    <property type="entry name" value="SUSHI"/>
    <property type="match status" value="1"/>
</dbReference>
<gene>
    <name evidence="20" type="ORF">HNY73_006152</name>
</gene>
<dbReference type="Gene3D" id="2.10.70.10">
    <property type="entry name" value="Complement Module, domain 1"/>
    <property type="match status" value="1"/>
</dbReference>
<keyword evidence="8 14" id="KW-0720">Serine protease</keyword>
<evidence type="ECO:0000256" key="14">
    <source>
        <dbReference type="RuleBase" id="RU363034"/>
    </source>
</evidence>
<feature type="domain" description="Peptidase S1" evidence="17">
    <location>
        <begin position="292"/>
        <end position="545"/>
    </location>
</feature>
<dbReference type="InterPro" id="IPR001254">
    <property type="entry name" value="Trypsin_dom"/>
</dbReference>
<keyword evidence="5" id="KW-0430">Lectin</keyword>
<evidence type="ECO:0000256" key="13">
    <source>
        <dbReference type="PROSITE-ProRule" id="PRU00302"/>
    </source>
</evidence>
<dbReference type="PROSITE" id="PS50835">
    <property type="entry name" value="IG_LIKE"/>
    <property type="match status" value="2"/>
</dbReference>
<dbReference type="PROSITE" id="PS00135">
    <property type="entry name" value="TRYPSIN_SER"/>
    <property type="match status" value="1"/>
</dbReference>
<dbReference type="InterPro" id="IPR000436">
    <property type="entry name" value="Sushi_SCR_CCP_dom"/>
</dbReference>
<dbReference type="GO" id="GO:0006508">
    <property type="term" value="P:proteolysis"/>
    <property type="evidence" value="ECO:0007669"/>
    <property type="project" value="UniProtKB-KW"/>
</dbReference>
<dbReference type="CDD" id="cd00096">
    <property type="entry name" value="Ig"/>
    <property type="match status" value="1"/>
</dbReference>
<dbReference type="SUPFAM" id="SSF57535">
    <property type="entry name" value="Complement control module/SCR domain"/>
    <property type="match status" value="1"/>
</dbReference>
<dbReference type="InterPro" id="IPR043504">
    <property type="entry name" value="Peptidase_S1_PA_chymotrypsin"/>
</dbReference>
<dbReference type="PANTHER" id="PTHR24252:SF7">
    <property type="entry name" value="HYALIN"/>
    <property type="match status" value="1"/>
</dbReference>
<evidence type="ECO:0000259" key="17">
    <source>
        <dbReference type="PROSITE" id="PS50240"/>
    </source>
</evidence>
<feature type="region of interest" description="Disordered" evidence="15">
    <location>
        <begin position="1102"/>
        <end position="1126"/>
    </location>
</feature>
<evidence type="ECO:0000256" key="16">
    <source>
        <dbReference type="SAM" id="SignalP"/>
    </source>
</evidence>
<dbReference type="InterPro" id="IPR009003">
    <property type="entry name" value="Peptidase_S1_PA"/>
</dbReference>
<evidence type="ECO:0000259" key="19">
    <source>
        <dbReference type="PROSITE" id="PS50923"/>
    </source>
</evidence>
<comment type="caution">
    <text evidence="13">Lacks conserved residue(s) required for the propagation of feature annotation.</text>
</comment>
<dbReference type="GO" id="GO:0004252">
    <property type="term" value="F:serine-type endopeptidase activity"/>
    <property type="evidence" value="ECO:0007669"/>
    <property type="project" value="InterPro"/>
</dbReference>
<sequence>MDLLDCVRLNLFLIVFNICHAEVEKQCPKSLSLKNGKVRFQSRGGVTAVFSCDAGFTLRGSNVSHCQTDGHWSVSEPTCVSNNQRCPAAEIESILLQPGRAVNISCAKDTTITDAQHFWTTNGTFITNTFSDNNTLVISPKTPGMYVCLTFSSDEVVILRAVKMILDQTDSSELTLEKCNLTFKDTETNISTMFGSNVTLSCEISSLSTKIHWLKNGETISDKHGAYSKYNLNITNLHKADEGNYTCIVQEKNLPQCTVAKSMIVKAEKVTRLQSGFACGQPVNTARRWRRVIDGNRAAPLSAPWMCMLSMDREPPFCGCSLISEKWVVTAAHCFRDANKLNSSFMSLEEIYKKVKVKFGKQQRRQFEKGEVVRMIQSLLIHPKFVLDSTARNLANEHDIALAKVNESLIFQPSILPICLPPAGFMDSIPAGTLGVVTGWGRVSVRDSIMALTLQEAFLPLVNNSSCQETTNYAITDNMLCAGYAESYRPDTCSGDSGGPFVLQKLNSWYLIGVVSWGEGCSTPKKFGVYTRVENYVPWIQSFVNTEIREAVHKREGIAKYEIGVPGHLLISANRYARNIYIAALRFAIKEIKLVPIDIQDGPVVEVDKEPFVEVDEETVVEMDGGPFIESDEEPAAFESDEEAVFESDEEPIFEADEEPVVRGWHMLNPRPVEQIRPVAEEPEVTEVEREAAIKVRAAIENSFLINDSWNTIYDWRSLPTLRRGRRKRLREEGRSPRRGGGRKRLRGEGRNPRRGEGRSPRRRGGRSPLRGVGRSPRTGGRQSPLRGRRQSSLRGEGRSPRRGRRQSSFRGEGRSPRRGRRQSSLRGEERSPRRGGGRSPRRGRRQSSLKEGRSPRRGRRQSSLKEGRSPRRGRRQSSLKEGRSPQQEEPMVVQDASAIVRDQPVISWKVPRVSRNPSLFLHDEAVDGWDETMGVHEVAVFQQHLPLLRPDYPMIGQDEVVFIPGKPAVAAEPVQDESVFAQFELDRPVFIPYELGAARHEPIFVGDKSVFAVDNYVPAQKKHVSAEDKPVTARNKRTSGQDKRAFARRKHAVQEDAAVSSENKTFHFADKIIYVKYVACAINHPGDKKANFAILNEEQHPNVGTNPSFGRIPKSDLEQGISKAG</sequence>
<dbReference type="Proteomes" id="UP000807504">
    <property type="component" value="Unassembled WGS sequence"/>
</dbReference>
<evidence type="ECO:0000256" key="4">
    <source>
        <dbReference type="ARBA" id="ARBA00022729"/>
    </source>
</evidence>
<dbReference type="Gene3D" id="2.60.40.10">
    <property type="entry name" value="Immunoglobulins"/>
    <property type="match status" value="1"/>
</dbReference>
<evidence type="ECO:0000256" key="2">
    <source>
        <dbReference type="ARBA" id="ARBA00022659"/>
    </source>
</evidence>
<feature type="domain" description="Ig-like" evidence="18">
    <location>
        <begin position="87"/>
        <end position="148"/>
    </location>
</feature>
<evidence type="ECO:0000256" key="9">
    <source>
        <dbReference type="ARBA" id="ARBA00022889"/>
    </source>
</evidence>
<evidence type="ECO:0000256" key="1">
    <source>
        <dbReference type="ARBA" id="ARBA00022536"/>
    </source>
</evidence>
<dbReference type="SMART" id="SM00032">
    <property type="entry name" value="CCP"/>
    <property type="match status" value="1"/>
</dbReference>
<evidence type="ECO:0000259" key="18">
    <source>
        <dbReference type="PROSITE" id="PS50835"/>
    </source>
</evidence>
<keyword evidence="21" id="KW-1185">Reference proteome</keyword>
<feature type="compositionally biased region" description="Basic and acidic residues" evidence="15">
    <location>
        <begin position="747"/>
        <end position="760"/>
    </location>
</feature>
<keyword evidence="1" id="KW-0245">EGF-like domain</keyword>
<dbReference type="EMBL" id="JABXBU010000011">
    <property type="protein sequence ID" value="KAF8791258.1"/>
    <property type="molecule type" value="Genomic_DNA"/>
</dbReference>
<feature type="region of interest" description="Disordered" evidence="15">
    <location>
        <begin position="726"/>
        <end position="894"/>
    </location>
</feature>
<reference evidence="20" key="2">
    <citation type="submission" date="2020-06" db="EMBL/GenBank/DDBJ databases">
        <authorList>
            <person name="Sheffer M."/>
        </authorList>
    </citation>
    <scope>NUCLEOTIDE SEQUENCE</scope>
</reference>